<organism evidence="2">
    <name type="scientific">uncultured Thermomicrobiales bacterium</name>
    <dbReference type="NCBI Taxonomy" id="1645740"/>
    <lineage>
        <taxon>Bacteria</taxon>
        <taxon>Pseudomonadati</taxon>
        <taxon>Thermomicrobiota</taxon>
        <taxon>Thermomicrobia</taxon>
        <taxon>Thermomicrobiales</taxon>
        <taxon>environmental samples</taxon>
    </lineage>
</organism>
<feature type="region of interest" description="Disordered" evidence="1">
    <location>
        <begin position="1"/>
        <end position="46"/>
    </location>
</feature>
<accession>A0A6J4UB72</accession>
<feature type="compositionally biased region" description="Basic residues" evidence="1">
    <location>
        <begin position="18"/>
        <end position="28"/>
    </location>
</feature>
<evidence type="ECO:0000313" key="2">
    <source>
        <dbReference type="EMBL" id="CAA9545746.1"/>
    </source>
</evidence>
<proteinExistence type="predicted"/>
<reference evidence="2" key="1">
    <citation type="submission" date="2020-02" db="EMBL/GenBank/DDBJ databases">
        <authorList>
            <person name="Meier V. D."/>
        </authorList>
    </citation>
    <scope>NUCLEOTIDE SEQUENCE</scope>
    <source>
        <strain evidence="2">AVDCRST_MAG49</strain>
    </source>
</reference>
<feature type="non-terminal residue" evidence="2">
    <location>
        <position position="1"/>
    </location>
</feature>
<feature type="non-terminal residue" evidence="2">
    <location>
        <position position="46"/>
    </location>
</feature>
<gene>
    <name evidence="2" type="ORF">AVDCRST_MAG49-1215</name>
</gene>
<name>A0A6J4UB72_9BACT</name>
<dbReference type="EMBL" id="CADCWG010000077">
    <property type="protein sequence ID" value="CAA9545746.1"/>
    <property type="molecule type" value="Genomic_DNA"/>
</dbReference>
<evidence type="ECO:0000256" key="1">
    <source>
        <dbReference type="SAM" id="MobiDB-lite"/>
    </source>
</evidence>
<sequence>ELVAQCARRDRRGAVRGAARRGGRRRPPHPGFLGRRPRGGLRPGPV</sequence>
<protein>
    <submittedName>
        <fullName evidence="2">Uncharacterized protein</fullName>
    </submittedName>
</protein>
<dbReference type="AlphaFoldDB" id="A0A6J4UB72"/>